<evidence type="ECO:0000313" key="3">
    <source>
        <dbReference type="EMBL" id="MBC9811197.1"/>
    </source>
</evidence>
<evidence type="ECO:0000313" key="4">
    <source>
        <dbReference type="Proteomes" id="UP000652681"/>
    </source>
</evidence>
<accession>A0A8J6TRL6</accession>
<dbReference type="AlphaFoldDB" id="A0A8J6TRL6"/>
<feature type="domain" description="TonB C-terminal" evidence="2">
    <location>
        <begin position="53"/>
        <end position="119"/>
    </location>
</feature>
<evidence type="ECO:0000256" key="1">
    <source>
        <dbReference type="SAM" id="SignalP"/>
    </source>
</evidence>
<gene>
    <name evidence="3" type="ORF">H9Y05_01800</name>
</gene>
<proteinExistence type="predicted"/>
<dbReference type="EMBL" id="JACVEL010000001">
    <property type="protein sequence ID" value="MBC9811197.1"/>
    <property type="molecule type" value="Genomic_DNA"/>
</dbReference>
<feature type="signal peptide" evidence="1">
    <location>
        <begin position="1"/>
        <end position="18"/>
    </location>
</feature>
<dbReference type="SUPFAM" id="SSF74653">
    <property type="entry name" value="TolA/TonB C-terminal domain"/>
    <property type="match status" value="1"/>
</dbReference>
<dbReference type="InterPro" id="IPR037682">
    <property type="entry name" value="TonB_C"/>
</dbReference>
<keyword evidence="4" id="KW-1185">Reference proteome</keyword>
<dbReference type="Pfam" id="PF03544">
    <property type="entry name" value="TonB_C"/>
    <property type="match status" value="1"/>
</dbReference>
<dbReference type="Gene3D" id="3.30.1150.10">
    <property type="match status" value="1"/>
</dbReference>
<keyword evidence="1" id="KW-0732">Signal</keyword>
<sequence length="123" mass="13519">MRMVPFLLMVLSGAYSFAQTANSITEATYPGGVAEMTKFIQSHLEIPADFSGSGAVNLRFVVDEKGEVSNVVVRRGIDGCEPCSNAAIAVMQKMPKWKPAYSNPEKKHVESIHVLSIKFEQKK</sequence>
<dbReference type="GO" id="GO:0055085">
    <property type="term" value="P:transmembrane transport"/>
    <property type="evidence" value="ECO:0007669"/>
    <property type="project" value="InterPro"/>
</dbReference>
<evidence type="ECO:0000259" key="2">
    <source>
        <dbReference type="Pfam" id="PF03544"/>
    </source>
</evidence>
<dbReference type="RefSeq" id="WP_216713334.1">
    <property type="nucleotide sequence ID" value="NZ_JACVEL010000001.1"/>
</dbReference>
<name>A0A8J6TRL6_9FLAO</name>
<reference evidence="3" key="1">
    <citation type="submission" date="2020-09" db="EMBL/GenBank/DDBJ databases">
        <title>Taishania pollutisoli gen. nov., sp. nov., Isolated from Tetrabromobisphenol A-Contaminated Soil.</title>
        <authorList>
            <person name="Chen Q."/>
        </authorList>
    </citation>
    <scope>NUCLEOTIDE SEQUENCE</scope>
    <source>
        <strain evidence="3">CZZ-1</strain>
    </source>
</reference>
<dbReference type="Proteomes" id="UP000652681">
    <property type="component" value="Unassembled WGS sequence"/>
</dbReference>
<feature type="chain" id="PRO_5035279139" evidence="1">
    <location>
        <begin position="19"/>
        <end position="123"/>
    </location>
</feature>
<organism evidence="3 4">
    <name type="scientific">Taishania pollutisoli</name>
    <dbReference type="NCBI Taxonomy" id="2766479"/>
    <lineage>
        <taxon>Bacteria</taxon>
        <taxon>Pseudomonadati</taxon>
        <taxon>Bacteroidota</taxon>
        <taxon>Flavobacteriia</taxon>
        <taxon>Flavobacteriales</taxon>
        <taxon>Crocinitomicaceae</taxon>
        <taxon>Taishania</taxon>
    </lineage>
</organism>
<comment type="caution">
    <text evidence="3">The sequence shown here is derived from an EMBL/GenBank/DDBJ whole genome shotgun (WGS) entry which is preliminary data.</text>
</comment>
<protein>
    <submittedName>
        <fullName evidence="3">Energy transducer TonB</fullName>
    </submittedName>
</protein>